<keyword evidence="2" id="KW-1185">Reference proteome</keyword>
<name>A0A699Z8R0_HAELA</name>
<comment type="caution">
    <text evidence="1">The sequence shown here is derived from an EMBL/GenBank/DDBJ whole genome shotgun (WGS) entry which is preliminary data.</text>
</comment>
<organism evidence="1 2">
    <name type="scientific">Haematococcus lacustris</name>
    <name type="common">Green alga</name>
    <name type="synonym">Haematococcus pluvialis</name>
    <dbReference type="NCBI Taxonomy" id="44745"/>
    <lineage>
        <taxon>Eukaryota</taxon>
        <taxon>Viridiplantae</taxon>
        <taxon>Chlorophyta</taxon>
        <taxon>core chlorophytes</taxon>
        <taxon>Chlorophyceae</taxon>
        <taxon>CS clade</taxon>
        <taxon>Chlamydomonadales</taxon>
        <taxon>Haematococcaceae</taxon>
        <taxon>Haematococcus</taxon>
    </lineage>
</organism>
<sequence length="38" mass="4108">MKHVSLLAVGHPAAVDLKELVSAVEELPFLSSSSQCQW</sequence>
<proteinExistence type="predicted"/>
<evidence type="ECO:0000313" key="2">
    <source>
        <dbReference type="Proteomes" id="UP000485058"/>
    </source>
</evidence>
<dbReference type="EMBL" id="BLLF01000859">
    <property type="protein sequence ID" value="GFH15498.1"/>
    <property type="molecule type" value="Genomic_DNA"/>
</dbReference>
<dbReference type="Proteomes" id="UP000485058">
    <property type="component" value="Unassembled WGS sequence"/>
</dbReference>
<accession>A0A699Z8R0</accession>
<evidence type="ECO:0000313" key="1">
    <source>
        <dbReference type="EMBL" id="GFH15498.1"/>
    </source>
</evidence>
<dbReference type="AlphaFoldDB" id="A0A699Z8R0"/>
<gene>
    <name evidence="1" type="ORF">HaLaN_11736</name>
</gene>
<reference evidence="1 2" key="1">
    <citation type="submission" date="2020-02" db="EMBL/GenBank/DDBJ databases">
        <title>Draft genome sequence of Haematococcus lacustris strain NIES-144.</title>
        <authorList>
            <person name="Morimoto D."/>
            <person name="Nakagawa S."/>
            <person name="Yoshida T."/>
            <person name="Sawayama S."/>
        </authorList>
    </citation>
    <scope>NUCLEOTIDE SEQUENCE [LARGE SCALE GENOMIC DNA]</scope>
    <source>
        <strain evidence="1 2">NIES-144</strain>
    </source>
</reference>
<protein>
    <submittedName>
        <fullName evidence="1">Uncharacterized protein</fullName>
    </submittedName>
</protein>